<organism evidence="1 2">
    <name type="scientific">Coemansia nantahalensis</name>
    <dbReference type="NCBI Taxonomy" id="2789366"/>
    <lineage>
        <taxon>Eukaryota</taxon>
        <taxon>Fungi</taxon>
        <taxon>Fungi incertae sedis</taxon>
        <taxon>Zoopagomycota</taxon>
        <taxon>Kickxellomycotina</taxon>
        <taxon>Kickxellomycetes</taxon>
        <taxon>Kickxellales</taxon>
        <taxon>Kickxellaceae</taxon>
        <taxon>Coemansia</taxon>
    </lineage>
</organism>
<protein>
    <submittedName>
        <fullName evidence="1">Endoplasmic reticulum mannosyl-oligosaccharide 1,2-alpha-mannosidase</fullName>
        <ecNumber evidence="1">3.2.1.113</ecNumber>
    </submittedName>
</protein>
<reference evidence="1" key="1">
    <citation type="submission" date="2022-07" db="EMBL/GenBank/DDBJ databases">
        <title>Phylogenomic reconstructions and comparative analyses of Kickxellomycotina fungi.</title>
        <authorList>
            <person name="Reynolds N.K."/>
            <person name="Stajich J.E."/>
            <person name="Barry K."/>
            <person name="Grigoriev I.V."/>
            <person name="Crous P."/>
            <person name="Smith M.E."/>
        </authorList>
    </citation>
    <scope>NUCLEOTIDE SEQUENCE</scope>
    <source>
        <strain evidence="1">CBS 109366</strain>
    </source>
</reference>
<keyword evidence="1" id="KW-0326">Glycosidase</keyword>
<dbReference type="Proteomes" id="UP001140234">
    <property type="component" value="Unassembled WGS sequence"/>
</dbReference>
<keyword evidence="1" id="KW-0378">Hydrolase</keyword>
<proteinExistence type="predicted"/>
<sequence>MRLLRHVPLRGLAVVLVTLIAGACLLSYYRAQPAAPAETDQRLKEQRLKGQARQRAVRAAMKHAWAGYRAHAFGKDELQPLSKSFNQRWGGWAITMVDALDTLYLMGMMDEYEDAKRHVTTIDFSKTPPGHLVPVFEMTIRALGGLLGAYELDNDPKLLQKAKQVGDTLAKAFDTPTGLPYPALDLNGANNNKARAFVCIAEGGTIQLEFKKLAQLTGEQRFRDIADRAAEALEKGDRPIKGLYPTFIEVVSGAYNVWSGYSVGSEADSFYEYLLKQHILHNMHQPKFGERYVTSVEAVKERLLGRSASGLAFLGSLASPDASLIPEMQHLACFYPGLLALGAQAMDRPQDLTLAEELARTCYLSYKSMATGLGPERFSLAARKHRRAPPAANRPGVLEAKPPKGDISAADPRYILRPETLETLFVLYRVTGDTKYQDWGWEIFQSIEKYTRVDDGYAAYLDVTRTTAAGNLQDSMESFFLAETLKYLYLLFSPTNLLPLNEFVLNTEAHPFRIMPN</sequence>
<evidence type="ECO:0000313" key="2">
    <source>
        <dbReference type="Proteomes" id="UP001140234"/>
    </source>
</evidence>
<dbReference type="EMBL" id="JANBUJ010000847">
    <property type="protein sequence ID" value="KAJ2769867.1"/>
    <property type="molecule type" value="Genomic_DNA"/>
</dbReference>
<accession>A0ACC1JYN3</accession>
<comment type="caution">
    <text evidence="1">The sequence shown here is derived from an EMBL/GenBank/DDBJ whole genome shotgun (WGS) entry which is preliminary data.</text>
</comment>
<name>A0ACC1JYN3_9FUNG</name>
<keyword evidence="2" id="KW-1185">Reference proteome</keyword>
<dbReference type="EC" id="3.2.1.113" evidence="1"/>
<evidence type="ECO:0000313" key="1">
    <source>
        <dbReference type="EMBL" id="KAJ2769867.1"/>
    </source>
</evidence>
<gene>
    <name evidence="1" type="primary">MAN1B1</name>
    <name evidence="1" type="ORF">IWQ57_002920</name>
</gene>